<comment type="subunit">
    <text evidence="9">Homodimer.</text>
</comment>
<keyword evidence="7 9" id="KW-0275">Fatty acid biosynthesis</keyword>
<evidence type="ECO:0000256" key="4">
    <source>
        <dbReference type="ARBA" id="ARBA00022679"/>
    </source>
</evidence>
<dbReference type="GO" id="GO:0006633">
    <property type="term" value="P:fatty acid biosynthetic process"/>
    <property type="evidence" value="ECO:0007669"/>
    <property type="project" value="UniProtKB-UniRule"/>
</dbReference>
<reference evidence="14 15" key="1">
    <citation type="submission" date="2017-10" db="EMBL/GenBank/DDBJ databases">
        <title>FDA dAtabase for Regulatory Grade micrObial Sequences (FDA-ARGOS): Supporting development and validation of Infectious Disease Dx tests.</title>
        <authorList>
            <person name="Campos J."/>
            <person name="Goldberg B."/>
            <person name="Tallon L.J."/>
            <person name="Sadzewicz L."/>
            <person name="Sengamalay N."/>
            <person name="Ott S."/>
            <person name="Godinez A."/>
            <person name="Nagaraj S."/>
            <person name="Vyas G."/>
            <person name="Aluvathingal J."/>
            <person name="Nadendla S."/>
            <person name="Geyer C."/>
            <person name="Nandy P."/>
            <person name="Hobson J."/>
            <person name="Sichtig H."/>
        </authorList>
    </citation>
    <scope>NUCLEOTIDE SEQUENCE [LARGE SCALE GENOMIC DNA]</scope>
    <source>
        <strain evidence="14 15">FDAARGOS_185</strain>
    </source>
</reference>
<feature type="active site" evidence="9">
    <location>
        <position position="275"/>
    </location>
</feature>
<evidence type="ECO:0000313" key="16">
    <source>
        <dbReference type="Proteomes" id="UP001260773"/>
    </source>
</evidence>
<dbReference type="SUPFAM" id="SSF53901">
    <property type="entry name" value="Thiolase-like"/>
    <property type="match status" value="1"/>
</dbReference>
<dbReference type="Proteomes" id="UP001264335">
    <property type="component" value="Unassembled WGS sequence"/>
</dbReference>
<comment type="similarity">
    <text evidence="1 9">Belongs to the thiolase-like superfamily. FabH family.</text>
</comment>
<dbReference type="GO" id="GO:0004315">
    <property type="term" value="F:3-oxoacyl-[acyl-carrier-protein] synthase activity"/>
    <property type="evidence" value="ECO:0007669"/>
    <property type="project" value="InterPro"/>
</dbReference>
<dbReference type="Proteomes" id="UP000316316">
    <property type="component" value="Unassembled WGS sequence"/>
</dbReference>
<dbReference type="PANTHER" id="PTHR34069:SF2">
    <property type="entry name" value="BETA-KETOACYL-[ACYL-CARRIER-PROTEIN] SYNTHASE III"/>
    <property type="match status" value="1"/>
</dbReference>
<evidence type="ECO:0000259" key="11">
    <source>
        <dbReference type="Pfam" id="PF08545"/>
    </source>
</evidence>
<keyword evidence="4 9" id="KW-0808">Transferase</keyword>
<evidence type="ECO:0000256" key="3">
    <source>
        <dbReference type="ARBA" id="ARBA00022516"/>
    </source>
</evidence>
<keyword evidence="8 9" id="KW-0012">Acyltransferase</keyword>
<comment type="caution">
    <text evidence="12">The sequence shown here is derived from an EMBL/GenBank/DDBJ whole genome shotgun (WGS) entry which is preliminary data.</text>
</comment>
<evidence type="ECO:0000313" key="14">
    <source>
        <dbReference type="EMBL" id="TRZ34366.1"/>
    </source>
</evidence>
<keyword evidence="3 9" id="KW-0444">Lipid biosynthesis</keyword>
<comment type="function">
    <text evidence="9">Catalyzes the condensation reaction of fatty acid synthesis by the addition to an acyl acceptor of two carbons from malonyl-ACP. Catalyzes the first condensation reaction which initiates fatty acid synthesis and may therefore play a role in governing the total rate of fatty acid production. Possesses both acetoacetyl-ACP synthase and acetyl transacylase activities. Its substrate specificity determines the biosynthesis of branched-chain and/or straight-chain of fatty acids.</text>
</comment>
<dbReference type="EC" id="2.3.1.180" evidence="9"/>
<comment type="pathway">
    <text evidence="9">Lipid metabolism; fatty acid biosynthesis.</text>
</comment>
<evidence type="ECO:0000256" key="5">
    <source>
        <dbReference type="ARBA" id="ARBA00022832"/>
    </source>
</evidence>
<evidence type="ECO:0000256" key="1">
    <source>
        <dbReference type="ARBA" id="ARBA00008642"/>
    </source>
</evidence>
<accession>A0A2N8Q2R4</accession>
<evidence type="ECO:0000256" key="8">
    <source>
        <dbReference type="ARBA" id="ARBA00023315"/>
    </source>
</evidence>
<dbReference type="CDD" id="cd00830">
    <property type="entry name" value="KAS_III"/>
    <property type="match status" value="1"/>
</dbReference>
<keyword evidence="5 9" id="KW-0276">Fatty acid metabolism</keyword>
<dbReference type="HAMAP" id="MF_01815">
    <property type="entry name" value="FabH"/>
    <property type="match status" value="1"/>
</dbReference>
<evidence type="ECO:0000313" key="15">
    <source>
        <dbReference type="Proteomes" id="UP000316316"/>
    </source>
</evidence>
<organism evidence="12 16">
    <name type="scientific">Enterococcus avium</name>
    <name type="common">Streptococcus avium</name>
    <dbReference type="NCBI Taxonomy" id="33945"/>
    <lineage>
        <taxon>Bacteria</taxon>
        <taxon>Bacillati</taxon>
        <taxon>Bacillota</taxon>
        <taxon>Bacilli</taxon>
        <taxon>Lactobacillales</taxon>
        <taxon>Enterococcaceae</taxon>
        <taxon>Enterococcus</taxon>
    </lineage>
</organism>
<dbReference type="UniPathway" id="UPA00094"/>
<feature type="domain" description="Beta-ketoacyl-[acyl-carrier-protein] synthase III N-terminal" evidence="11">
    <location>
        <begin position="108"/>
        <end position="184"/>
    </location>
</feature>
<feature type="region of interest" description="ACP-binding" evidence="9">
    <location>
        <begin position="246"/>
        <end position="250"/>
    </location>
</feature>
<proteinExistence type="inferred from homology"/>
<keyword evidence="6 9" id="KW-0443">Lipid metabolism</keyword>
<dbReference type="Proteomes" id="UP001260773">
    <property type="component" value="Unassembled WGS sequence"/>
</dbReference>
<evidence type="ECO:0000313" key="13">
    <source>
        <dbReference type="EMBL" id="MDT2514866.1"/>
    </source>
</evidence>
<name>A0A2N8Q2R4_ENTAV</name>
<dbReference type="AlphaFoldDB" id="A0A2N8Q2R4"/>
<dbReference type="Gene3D" id="3.40.47.10">
    <property type="match status" value="1"/>
</dbReference>
<dbReference type="InterPro" id="IPR013747">
    <property type="entry name" value="ACP_syn_III_C"/>
</dbReference>
<dbReference type="GO" id="GO:0044550">
    <property type="term" value="P:secondary metabolite biosynthetic process"/>
    <property type="evidence" value="ECO:0007669"/>
    <property type="project" value="TreeGrafter"/>
</dbReference>
<dbReference type="RefSeq" id="WP_016180641.1">
    <property type="nucleotide sequence ID" value="NZ_CAAKNX010000134.1"/>
</dbReference>
<dbReference type="Pfam" id="PF08545">
    <property type="entry name" value="ACP_syn_III"/>
    <property type="match status" value="1"/>
</dbReference>
<gene>
    <name evidence="9" type="primary">fabH</name>
    <name evidence="14" type="ORF">AUF17_09860</name>
    <name evidence="12" type="ORF">P7D43_15430</name>
    <name evidence="13" type="ORF">P7D79_11625</name>
</gene>
<keyword evidence="2 9" id="KW-0963">Cytoplasm</keyword>
<dbReference type="GO" id="GO:0005737">
    <property type="term" value="C:cytoplasm"/>
    <property type="evidence" value="ECO:0007669"/>
    <property type="project" value="UniProtKB-SubCell"/>
</dbReference>
<comment type="domain">
    <text evidence="9">The last Arg residue of the ACP-binding site is essential for the weak association between ACP/AcpP and FabH.</text>
</comment>
<evidence type="ECO:0000256" key="2">
    <source>
        <dbReference type="ARBA" id="ARBA00022490"/>
    </source>
</evidence>
<dbReference type="InterPro" id="IPR004655">
    <property type="entry name" value="FabH"/>
</dbReference>
<feature type="active site" evidence="9">
    <location>
        <position position="114"/>
    </location>
</feature>
<comment type="catalytic activity">
    <reaction evidence="9">
        <text>malonyl-[ACP] + acetyl-CoA + H(+) = 3-oxobutanoyl-[ACP] + CO2 + CoA</text>
        <dbReference type="Rhea" id="RHEA:12080"/>
        <dbReference type="Rhea" id="RHEA-COMP:9623"/>
        <dbReference type="Rhea" id="RHEA-COMP:9625"/>
        <dbReference type="ChEBI" id="CHEBI:15378"/>
        <dbReference type="ChEBI" id="CHEBI:16526"/>
        <dbReference type="ChEBI" id="CHEBI:57287"/>
        <dbReference type="ChEBI" id="CHEBI:57288"/>
        <dbReference type="ChEBI" id="CHEBI:78449"/>
        <dbReference type="ChEBI" id="CHEBI:78450"/>
        <dbReference type="EC" id="2.3.1.180"/>
    </reaction>
</comment>
<evidence type="ECO:0000259" key="10">
    <source>
        <dbReference type="Pfam" id="PF08541"/>
    </source>
</evidence>
<dbReference type="EMBL" id="PDXQ01000001">
    <property type="protein sequence ID" value="TRZ34366.1"/>
    <property type="molecule type" value="Genomic_DNA"/>
</dbReference>
<dbReference type="InterPro" id="IPR013751">
    <property type="entry name" value="ACP_syn_III_N"/>
</dbReference>
<dbReference type="EMBL" id="JARPWY010000029">
    <property type="protein sequence ID" value="MDT2514866.1"/>
    <property type="molecule type" value="Genomic_DNA"/>
</dbReference>
<dbReference type="EMBL" id="JARPWH010000063">
    <property type="protein sequence ID" value="MDT2403759.1"/>
    <property type="molecule type" value="Genomic_DNA"/>
</dbReference>
<keyword evidence="9" id="KW-0511">Multifunctional enzyme</keyword>
<feature type="domain" description="Beta-ketoacyl-[acyl-carrier-protein] synthase III C-terminal" evidence="10">
    <location>
        <begin position="236"/>
        <end position="319"/>
    </location>
</feature>
<sequence length="320" mass="34945">MSMSFGKITATARYLPEKIVSNDDLAEWMDTSDEWIQSRTGIKQRHIAETENTSDMCALVAKKLIDKSGIDPVDLDFIIVATMSPDYTSPSVACQVQGELGAKQAMAFDIAAACAGFVYALATAENFMRAGMQRGIVIGGEKTSKLLDWQDRSSAVLFGDGAAGVLLEANEKASIIKQMLRADGERANSLTSGFRKNSNIFHEGPETSATLAMDGRGIWNFALNDVTKSLKEFIGEETVDYYLLHQANKRIIEKIARKMNEPIEKFPMNLMNYGNTSAASIPILLDELIEANILSLNSNQKVVLTGYGGGLAWGNLLIQL</sequence>
<evidence type="ECO:0000313" key="12">
    <source>
        <dbReference type="EMBL" id="MDT2403759.1"/>
    </source>
</evidence>
<feature type="active site" evidence="9">
    <location>
        <position position="245"/>
    </location>
</feature>
<dbReference type="NCBIfam" id="TIGR00747">
    <property type="entry name" value="fabH"/>
    <property type="match status" value="1"/>
</dbReference>
<dbReference type="InterPro" id="IPR016039">
    <property type="entry name" value="Thiolase-like"/>
</dbReference>
<evidence type="ECO:0000256" key="6">
    <source>
        <dbReference type="ARBA" id="ARBA00023098"/>
    </source>
</evidence>
<evidence type="ECO:0000313" key="17">
    <source>
        <dbReference type="Proteomes" id="UP001264335"/>
    </source>
</evidence>
<dbReference type="GO" id="GO:0033818">
    <property type="term" value="F:beta-ketoacyl-acyl-carrier-protein synthase III activity"/>
    <property type="evidence" value="ECO:0007669"/>
    <property type="project" value="UniProtKB-UniRule"/>
</dbReference>
<dbReference type="PANTHER" id="PTHR34069">
    <property type="entry name" value="3-OXOACYL-[ACYL-CARRIER-PROTEIN] SYNTHASE 3"/>
    <property type="match status" value="1"/>
</dbReference>
<comment type="subcellular location">
    <subcellularLocation>
        <location evidence="9">Cytoplasm</location>
    </subcellularLocation>
</comment>
<reference evidence="12 17" key="2">
    <citation type="submission" date="2023-03" db="EMBL/GenBank/DDBJ databases">
        <authorList>
            <person name="Shen W."/>
            <person name="Cai J."/>
        </authorList>
    </citation>
    <scope>NUCLEOTIDE SEQUENCE</scope>
    <source>
        <strain evidence="12">P33-2</strain>
        <strain evidence="13 17">Y2</strain>
    </source>
</reference>
<protein>
    <recommendedName>
        <fullName evidence="9">Beta-ketoacyl-[acyl-carrier-protein] synthase III</fullName>
        <shortName evidence="9">Beta-ketoacyl-ACP synthase III</shortName>
        <shortName evidence="9">KAS III</shortName>
        <ecNumber evidence="9">2.3.1.180</ecNumber>
    </recommendedName>
    <alternativeName>
        <fullName evidence="9">3-oxoacyl-[acyl-carrier-protein] synthase 3</fullName>
    </alternativeName>
    <alternativeName>
        <fullName evidence="9">3-oxoacyl-[acyl-carrier-protein] synthase III</fullName>
    </alternativeName>
</protein>
<evidence type="ECO:0000256" key="9">
    <source>
        <dbReference type="HAMAP-Rule" id="MF_01815"/>
    </source>
</evidence>
<dbReference type="NCBIfam" id="NF006829">
    <property type="entry name" value="PRK09352.1"/>
    <property type="match status" value="1"/>
</dbReference>
<dbReference type="Pfam" id="PF08541">
    <property type="entry name" value="ACP_syn_III_C"/>
    <property type="match status" value="1"/>
</dbReference>
<dbReference type="GeneID" id="69567475"/>
<evidence type="ECO:0000256" key="7">
    <source>
        <dbReference type="ARBA" id="ARBA00023160"/>
    </source>
</evidence>